<proteinExistence type="predicted"/>
<evidence type="ECO:0000313" key="3">
    <source>
        <dbReference type="Proteomes" id="UP001291912"/>
    </source>
</evidence>
<reference evidence="2 3" key="1">
    <citation type="submission" date="2023-10" db="EMBL/GenBank/DDBJ databases">
        <title>Microbacterium xanthum sp. nov., isolated from seaweed.</title>
        <authorList>
            <person name="Lee S.D."/>
        </authorList>
    </citation>
    <scope>NUCLEOTIDE SEQUENCE [LARGE SCALE GENOMIC DNA]</scope>
    <source>
        <strain evidence="2 3">KCTC 19124</strain>
    </source>
</reference>
<dbReference type="GO" id="GO:0016787">
    <property type="term" value="F:hydrolase activity"/>
    <property type="evidence" value="ECO:0007669"/>
    <property type="project" value="UniProtKB-KW"/>
</dbReference>
<keyword evidence="3" id="KW-1185">Reference proteome</keyword>
<accession>A0ABU5N2R9</accession>
<protein>
    <submittedName>
        <fullName evidence="2">Serine hydrolase domain-containing protein</fullName>
        <ecNumber evidence="2">3.1.1.103</ecNumber>
    </submittedName>
</protein>
<name>A0ABU5N2R9_9MICO</name>
<gene>
    <name evidence="2" type="ORF">R2Q92_00885</name>
</gene>
<dbReference type="PANTHER" id="PTHR43319">
    <property type="entry name" value="BETA-LACTAMASE-RELATED"/>
    <property type="match status" value="1"/>
</dbReference>
<dbReference type="InterPro" id="IPR052907">
    <property type="entry name" value="Beta-lactamase/esterase"/>
</dbReference>
<evidence type="ECO:0000259" key="1">
    <source>
        <dbReference type="Pfam" id="PF00144"/>
    </source>
</evidence>
<feature type="domain" description="Beta-lactamase-related" evidence="1">
    <location>
        <begin position="27"/>
        <end position="372"/>
    </location>
</feature>
<evidence type="ECO:0000313" key="2">
    <source>
        <dbReference type="EMBL" id="MDZ8160374.1"/>
    </source>
</evidence>
<keyword evidence="2" id="KW-0378">Hydrolase</keyword>
<comment type="caution">
    <text evidence="2">The sequence shown here is derived from an EMBL/GenBank/DDBJ whole genome shotgun (WGS) entry which is preliminary data.</text>
</comment>
<dbReference type="Pfam" id="PF00144">
    <property type="entry name" value="Beta-lactamase"/>
    <property type="match status" value="1"/>
</dbReference>
<dbReference type="InterPro" id="IPR001466">
    <property type="entry name" value="Beta-lactam-related"/>
</dbReference>
<dbReference type="Proteomes" id="UP001291912">
    <property type="component" value="Unassembled WGS sequence"/>
</dbReference>
<dbReference type="EMBL" id="JAWJYN010000001">
    <property type="protein sequence ID" value="MDZ8160374.1"/>
    <property type="molecule type" value="Genomic_DNA"/>
</dbReference>
<organism evidence="2 3">
    <name type="scientific">Microbacterium aquimaris</name>
    <dbReference type="NCBI Taxonomy" id="459816"/>
    <lineage>
        <taxon>Bacteria</taxon>
        <taxon>Bacillati</taxon>
        <taxon>Actinomycetota</taxon>
        <taxon>Actinomycetes</taxon>
        <taxon>Micrococcales</taxon>
        <taxon>Microbacteriaceae</taxon>
        <taxon>Microbacterium</taxon>
    </lineage>
</organism>
<dbReference type="SUPFAM" id="SSF56601">
    <property type="entry name" value="beta-lactamase/transpeptidase-like"/>
    <property type="match status" value="1"/>
</dbReference>
<dbReference type="InterPro" id="IPR012338">
    <property type="entry name" value="Beta-lactam/transpept-like"/>
</dbReference>
<dbReference type="EC" id="3.1.1.103" evidence="2"/>
<dbReference type="Gene3D" id="3.40.710.10">
    <property type="entry name" value="DD-peptidase/beta-lactamase superfamily"/>
    <property type="match status" value="1"/>
</dbReference>
<sequence>MSASVVSGHAEDGWGGVVDAFRATVPDPRESGAALSVWSDGREVVDVRVGTADARSGRPWREDTPAVVFSVSKGLAALVVGALVEDGLLAFDQPVAEVWPDFAAHGKSAVTIGDVLAHRAGVSAPRENVDRRTLLDLREWARRIAAQEPLWSPGDAHAYHTLSMGPIVDAIVRRASGRPFAEVFAERVASPLAADVTFAPDARVLDEVAHITTGDAWVEASEARAEDPWITRGATLGGVMPRALVAGGDGFNDRDLLATGLPSAGGIGTASGLARIWSSAIVETRGRRLLAPSTVVDLTRVRSEGPFVFATEPPHPRWGAGVNLVSETFPGLSPSSFGHGGAGGQMTLADPGTGIAYAYVRNHMDPAPPADVIVPAMIRVTNT</sequence>
<dbReference type="PANTHER" id="PTHR43319:SF3">
    <property type="entry name" value="BETA-LACTAMASE-RELATED DOMAIN-CONTAINING PROTEIN"/>
    <property type="match status" value="1"/>
</dbReference>
<dbReference type="RefSeq" id="WP_194423105.1">
    <property type="nucleotide sequence ID" value="NZ_BAAAPT010000001.1"/>
</dbReference>